<proteinExistence type="predicted"/>
<feature type="domain" description="DUF6673" evidence="1">
    <location>
        <begin position="38"/>
        <end position="147"/>
    </location>
</feature>
<dbReference type="Pfam" id="PF20378">
    <property type="entry name" value="DUF6673"/>
    <property type="match status" value="1"/>
</dbReference>
<organism evidence="2">
    <name type="scientific">uncultured Anaerotruncus sp</name>
    <dbReference type="NCBI Taxonomy" id="905011"/>
    <lineage>
        <taxon>Bacteria</taxon>
        <taxon>Bacillati</taxon>
        <taxon>Bacillota</taxon>
        <taxon>Clostridia</taxon>
        <taxon>Eubacteriales</taxon>
        <taxon>Oscillospiraceae</taxon>
        <taxon>Anaerotruncus</taxon>
        <taxon>environmental samples</taxon>
    </lineage>
</organism>
<dbReference type="InterPro" id="IPR046655">
    <property type="entry name" value="DUF6673"/>
</dbReference>
<protein>
    <recommendedName>
        <fullName evidence="1">DUF6673 domain-containing protein</fullName>
    </recommendedName>
</protein>
<name>A0A1C6I8E5_9FIRM</name>
<dbReference type="EMBL" id="FMHG01000001">
    <property type="protein sequence ID" value="SCJ65830.1"/>
    <property type="molecule type" value="Genomic_DNA"/>
</dbReference>
<dbReference type="AlphaFoldDB" id="A0A1C6I8E5"/>
<sequence length="151" mass="16882">MATRAQKPKRNTIRANTGVLKIEVNDAGDYITINTADQDFAVRLMDTMEEFESELPKMTSEIAALDKTDMDDKTKFREALRLTAGISRVFGEKVDTIFGPNTCVKVFGTPAPSVECFGEFFEQLMPYIQKSADERQKAIKAKYSAARKGNV</sequence>
<evidence type="ECO:0000313" key="2">
    <source>
        <dbReference type="EMBL" id="SCJ65830.1"/>
    </source>
</evidence>
<evidence type="ECO:0000259" key="1">
    <source>
        <dbReference type="Pfam" id="PF20378"/>
    </source>
</evidence>
<accession>A0A1C6I8E5</accession>
<reference evidence="2" key="1">
    <citation type="submission" date="2015-09" db="EMBL/GenBank/DDBJ databases">
        <authorList>
            <consortium name="Pathogen Informatics"/>
        </authorList>
    </citation>
    <scope>NUCLEOTIDE SEQUENCE</scope>
    <source>
        <strain evidence="2">2789STDY5834896</strain>
    </source>
</reference>
<gene>
    <name evidence="2" type="ORF">SAMEA3545359_01294</name>
</gene>